<organism evidence="2 3">
    <name type="scientific">Salvia divinorum</name>
    <name type="common">Maria pastora</name>
    <name type="synonym">Diviner's sage</name>
    <dbReference type="NCBI Taxonomy" id="28513"/>
    <lineage>
        <taxon>Eukaryota</taxon>
        <taxon>Viridiplantae</taxon>
        <taxon>Streptophyta</taxon>
        <taxon>Embryophyta</taxon>
        <taxon>Tracheophyta</taxon>
        <taxon>Spermatophyta</taxon>
        <taxon>Magnoliopsida</taxon>
        <taxon>eudicotyledons</taxon>
        <taxon>Gunneridae</taxon>
        <taxon>Pentapetalae</taxon>
        <taxon>asterids</taxon>
        <taxon>lamiids</taxon>
        <taxon>Lamiales</taxon>
        <taxon>Lamiaceae</taxon>
        <taxon>Nepetoideae</taxon>
        <taxon>Mentheae</taxon>
        <taxon>Salviinae</taxon>
        <taxon>Salvia</taxon>
        <taxon>Salvia subgen. Calosphace</taxon>
    </lineage>
</organism>
<dbReference type="EMBL" id="JBEAFC010000004">
    <property type="protein sequence ID" value="KAL1558446.1"/>
    <property type="molecule type" value="Genomic_DNA"/>
</dbReference>
<keyword evidence="3" id="KW-1185">Reference proteome</keyword>
<evidence type="ECO:0000313" key="3">
    <source>
        <dbReference type="Proteomes" id="UP001567538"/>
    </source>
</evidence>
<dbReference type="InterPro" id="IPR013935">
    <property type="entry name" value="Trs120_TRAPPC9"/>
</dbReference>
<dbReference type="AlphaFoldDB" id="A0ABD1HTT2"/>
<sequence>MVESIYLSVHSGNLDAFPVSVSLPPNSSKVITLSGIPTKEGLVSIPGCIVHCFGVITEHFVKEVDSLLIGATQGLMLSDPFRNCGAAKLKNVLLPSITVVPPLPLLVSHISGGDGSVMLYKGMPGSSARQAKDRSSPLLLIHYAGPLTNPGEPETVCAPPPGRRLVIPLNICVLQGLYFVKARLLSMEIPARTGEACSRQAQLVRDDTEQVNSSERQADRLMKIDPYRGSWGLRLLELKLYDPTDVLRRTRYQGCSTGCPPGICYGFATLLLPDPLTFGFRLAKTSSDDINSPGKVDSEVKTCGSGDSIIAHEMTAMEVLVRNNTKEAIRMNLSIVCKDVAGENCMEGDKATVF</sequence>
<feature type="domain" description="Trs120/TRAPPC9 first Ig-like" evidence="1">
    <location>
        <begin position="2"/>
        <end position="61"/>
    </location>
</feature>
<dbReference type="PANTHER" id="PTHR21512">
    <property type="entry name" value="TRAFFICKING PROTEIN PARTICLE COMPLEX SUBUNIT 9"/>
    <property type="match status" value="1"/>
</dbReference>
<gene>
    <name evidence="2" type="ORF">AAHA92_08912</name>
</gene>
<dbReference type="Proteomes" id="UP001567538">
    <property type="component" value="Unassembled WGS sequence"/>
</dbReference>
<proteinExistence type="predicted"/>
<reference evidence="2 3" key="1">
    <citation type="submission" date="2024-06" db="EMBL/GenBank/DDBJ databases">
        <title>A chromosome level genome sequence of Diviner's sage (Salvia divinorum).</title>
        <authorList>
            <person name="Ford S.A."/>
            <person name="Ro D.-K."/>
            <person name="Ness R.W."/>
            <person name="Phillips M.A."/>
        </authorList>
    </citation>
    <scope>NUCLEOTIDE SEQUENCE [LARGE SCALE GENOMIC DNA]</scope>
    <source>
        <strain evidence="2">SAF-2024a</strain>
        <tissue evidence="2">Leaf</tissue>
    </source>
</reference>
<protein>
    <submittedName>
        <fullName evidence="2">Trafficking protein particle complex II-specific subunit 120</fullName>
    </submittedName>
</protein>
<name>A0ABD1HTT2_SALDI</name>
<dbReference type="InterPro" id="IPR058565">
    <property type="entry name" value="Ig_TRAPPC9_Trs120_1st"/>
</dbReference>
<comment type="caution">
    <text evidence="2">The sequence shown here is derived from an EMBL/GenBank/DDBJ whole genome shotgun (WGS) entry which is preliminary data.</text>
</comment>
<dbReference type="GO" id="GO:0005794">
    <property type="term" value="C:Golgi apparatus"/>
    <property type="evidence" value="ECO:0007669"/>
    <property type="project" value="UniProtKB-SubCell"/>
</dbReference>
<dbReference type="Pfam" id="PF26254">
    <property type="entry name" value="Ig_TRAPPC9-Trs120_1st"/>
    <property type="match status" value="1"/>
</dbReference>
<evidence type="ECO:0000313" key="2">
    <source>
        <dbReference type="EMBL" id="KAL1558446.1"/>
    </source>
</evidence>
<evidence type="ECO:0000259" key="1">
    <source>
        <dbReference type="Pfam" id="PF26254"/>
    </source>
</evidence>
<accession>A0ABD1HTT2</accession>
<dbReference type="PANTHER" id="PTHR21512:SF5">
    <property type="entry name" value="TRAFFICKING PROTEIN PARTICLE COMPLEX SUBUNIT 9"/>
    <property type="match status" value="1"/>
</dbReference>